<keyword evidence="7" id="KW-1185">Reference proteome</keyword>
<comment type="similarity">
    <text evidence="1">Belongs to the MsrB Met sulfoxide reductase family.</text>
</comment>
<reference evidence="6" key="1">
    <citation type="journal article" date="2021" name="Cell">
        <title>Tracing the genetic footprints of vertebrate landing in non-teleost ray-finned fishes.</title>
        <authorList>
            <person name="Bi X."/>
            <person name="Wang K."/>
            <person name="Yang L."/>
            <person name="Pan H."/>
            <person name="Jiang H."/>
            <person name="Wei Q."/>
            <person name="Fang M."/>
            <person name="Yu H."/>
            <person name="Zhu C."/>
            <person name="Cai Y."/>
            <person name="He Y."/>
            <person name="Gan X."/>
            <person name="Zeng H."/>
            <person name="Yu D."/>
            <person name="Zhu Y."/>
            <person name="Jiang H."/>
            <person name="Qiu Q."/>
            <person name="Yang H."/>
            <person name="Zhang Y.E."/>
            <person name="Wang W."/>
            <person name="Zhu M."/>
            <person name="He S."/>
            <person name="Zhang G."/>
        </authorList>
    </citation>
    <scope>NUCLEOTIDE SEQUENCE</scope>
    <source>
        <strain evidence="6">Pddl_001</strain>
    </source>
</reference>
<protein>
    <recommendedName>
        <fullName evidence="2">L-methionine (R)-S-oxide reductase</fullName>
        <ecNumber evidence="2">1.8.4.14</ecNumber>
    </recommendedName>
</protein>
<evidence type="ECO:0000256" key="4">
    <source>
        <dbReference type="ARBA" id="ARBA00049261"/>
    </source>
</evidence>
<keyword evidence="3" id="KW-0560">Oxidoreductase</keyword>
<evidence type="ECO:0000256" key="2">
    <source>
        <dbReference type="ARBA" id="ARBA00012498"/>
    </source>
</evidence>
<dbReference type="Proteomes" id="UP001166093">
    <property type="component" value="Unassembled WGS sequence"/>
</dbReference>
<evidence type="ECO:0000256" key="1">
    <source>
        <dbReference type="ARBA" id="ARBA00007174"/>
    </source>
</evidence>
<evidence type="ECO:0000256" key="3">
    <source>
        <dbReference type="ARBA" id="ARBA00023002"/>
    </source>
</evidence>
<evidence type="ECO:0000259" key="5">
    <source>
        <dbReference type="PROSITE" id="PS51790"/>
    </source>
</evidence>
<proteinExistence type="inferred from homology"/>
<feature type="domain" description="MsrB" evidence="5">
    <location>
        <begin position="1"/>
        <end position="32"/>
    </location>
</feature>
<feature type="non-terminal residue" evidence="6">
    <location>
        <position position="32"/>
    </location>
</feature>
<dbReference type="InterPro" id="IPR002579">
    <property type="entry name" value="Met_Sox_Rdtase_MsrB_dom"/>
</dbReference>
<comment type="catalytic activity">
    <reaction evidence="4">
        <text>[thioredoxin]-disulfide + L-methionine + H2O = L-methionine (R)-S-oxide + [thioredoxin]-dithiol</text>
        <dbReference type="Rhea" id="RHEA:21260"/>
        <dbReference type="Rhea" id="RHEA-COMP:10698"/>
        <dbReference type="Rhea" id="RHEA-COMP:10700"/>
        <dbReference type="ChEBI" id="CHEBI:15377"/>
        <dbReference type="ChEBI" id="CHEBI:29950"/>
        <dbReference type="ChEBI" id="CHEBI:50058"/>
        <dbReference type="ChEBI" id="CHEBI:57844"/>
        <dbReference type="ChEBI" id="CHEBI:58773"/>
        <dbReference type="EC" id="1.8.4.14"/>
    </reaction>
</comment>
<dbReference type="InterPro" id="IPR011057">
    <property type="entry name" value="Mss4-like_sf"/>
</dbReference>
<dbReference type="SUPFAM" id="SSF51316">
    <property type="entry name" value="Mss4-like"/>
    <property type="match status" value="1"/>
</dbReference>
<sequence length="32" mass="3334">MTDALRVSCGKCGNGLGHGFLSDGPQHGQSRF</sequence>
<dbReference type="PROSITE" id="PS51790">
    <property type="entry name" value="MSRB"/>
    <property type="match status" value="1"/>
</dbReference>
<dbReference type="EC" id="1.8.4.14" evidence="2"/>
<accession>A0ABS2Y0U2</accession>
<evidence type="ECO:0000313" key="6">
    <source>
        <dbReference type="EMBL" id="MBN3280023.1"/>
    </source>
</evidence>
<name>A0ABS2Y0U2_POLSP</name>
<organism evidence="6 7">
    <name type="scientific">Polyodon spathula</name>
    <name type="common">North American paddlefish</name>
    <name type="synonym">Squalus spathula</name>
    <dbReference type="NCBI Taxonomy" id="7913"/>
    <lineage>
        <taxon>Eukaryota</taxon>
        <taxon>Metazoa</taxon>
        <taxon>Chordata</taxon>
        <taxon>Craniata</taxon>
        <taxon>Vertebrata</taxon>
        <taxon>Euteleostomi</taxon>
        <taxon>Actinopterygii</taxon>
        <taxon>Chondrostei</taxon>
        <taxon>Acipenseriformes</taxon>
        <taxon>Polyodontidae</taxon>
        <taxon>Polyodon</taxon>
    </lineage>
</organism>
<dbReference type="EMBL" id="JAAWVQ010094758">
    <property type="protein sequence ID" value="MBN3280023.1"/>
    <property type="molecule type" value="Genomic_DNA"/>
</dbReference>
<evidence type="ECO:0000313" key="7">
    <source>
        <dbReference type="Proteomes" id="UP001166093"/>
    </source>
</evidence>
<gene>
    <name evidence="6" type="primary">Msrb1</name>
    <name evidence="6" type="ORF">GTO93_0002063</name>
</gene>
<comment type="caution">
    <text evidence="6">The sequence shown here is derived from an EMBL/GenBank/DDBJ whole genome shotgun (WGS) entry which is preliminary data.</text>
</comment>
<feature type="non-terminal residue" evidence="6">
    <location>
        <position position="1"/>
    </location>
</feature>